<gene>
    <name evidence="2" type="ORF">DEBURN_LOCUS7653</name>
</gene>
<reference evidence="2" key="1">
    <citation type="submission" date="2021-06" db="EMBL/GenBank/DDBJ databases">
        <authorList>
            <person name="Kallberg Y."/>
            <person name="Tangrot J."/>
            <person name="Rosling A."/>
        </authorList>
    </citation>
    <scope>NUCLEOTIDE SEQUENCE</scope>
    <source>
        <strain evidence="2">AZ414A</strain>
    </source>
</reference>
<dbReference type="AlphaFoldDB" id="A0A9N9BBR8"/>
<feature type="signal peptide" evidence="1">
    <location>
        <begin position="1"/>
        <end position="18"/>
    </location>
</feature>
<dbReference type="EMBL" id="CAJVPK010000962">
    <property type="protein sequence ID" value="CAG8562385.1"/>
    <property type="molecule type" value="Genomic_DNA"/>
</dbReference>
<evidence type="ECO:0000313" key="2">
    <source>
        <dbReference type="EMBL" id="CAG8562385.1"/>
    </source>
</evidence>
<name>A0A9N9BBR8_9GLOM</name>
<organism evidence="2 3">
    <name type="scientific">Diversispora eburnea</name>
    <dbReference type="NCBI Taxonomy" id="1213867"/>
    <lineage>
        <taxon>Eukaryota</taxon>
        <taxon>Fungi</taxon>
        <taxon>Fungi incertae sedis</taxon>
        <taxon>Mucoromycota</taxon>
        <taxon>Glomeromycotina</taxon>
        <taxon>Glomeromycetes</taxon>
        <taxon>Diversisporales</taxon>
        <taxon>Diversisporaceae</taxon>
        <taxon>Diversispora</taxon>
    </lineage>
</organism>
<dbReference type="OrthoDB" id="2476614at2759"/>
<comment type="caution">
    <text evidence="2">The sequence shown here is derived from an EMBL/GenBank/DDBJ whole genome shotgun (WGS) entry which is preliminary data.</text>
</comment>
<sequence>MVGPISISFIILAAVIFAFTTFDNPVTCSLPTCIDADDDDNNTTCQVMMEDESYDTDVETIEYDYFRDYDWSYEENYDTDDSSNYSSGTTI</sequence>
<accession>A0A9N9BBR8</accession>
<evidence type="ECO:0000313" key="3">
    <source>
        <dbReference type="Proteomes" id="UP000789706"/>
    </source>
</evidence>
<keyword evidence="1" id="KW-0732">Signal</keyword>
<proteinExistence type="predicted"/>
<feature type="chain" id="PRO_5040394450" evidence="1">
    <location>
        <begin position="19"/>
        <end position="91"/>
    </location>
</feature>
<protein>
    <submittedName>
        <fullName evidence="2">7580_t:CDS:1</fullName>
    </submittedName>
</protein>
<dbReference type="Proteomes" id="UP000789706">
    <property type="component" value="Unassembled WGS sequence"/>
</dbReference>
<keyword evidence="3" id="KW-1185">Reference proteome</keyword>
<evidence type="ECO:0000256" key="1">
    <source>
        <dbReference type="SAM" id="SignalP"/>
    </source>
</evidence>
<feature type="non-terminal residue" evidence="2">
    <location>
        <position position="91"/>
    </location>
</feature>